<gene>
    <name evidence="1" type="ORF">Q4Q50_15585</name>
</gene>
<evidence type="ECO:0000313" key="2">
    <source>
        <dbReference type="Proteomes" id="UP001249505"/>
    </source>
</evidence>
<reference evidence="1 2" key="1">
    <citation type="submission" date="2023-07" db="EMBL/GenBank/DDBJ databases">
        <title>Novel Shewanella species isolated from Baltic Sea sediments.</title>
        <authorList>
            <person name="Martin-Rodriguez A.J."/>
        </authorList>
    </citation>
    <scope>NUCLEOTIDE SEQUENCE [LARGE SCALE GENOMIC DNA]</scope>
    <source>
        <strain evidence="1 2">SP2S1-2</strain>
    </source>
</reference>
<keyword evidence="2" id="KW-1185">Reference proteome</keyword>
<accession>A0ABU3G247</accession>
<sequence>MPQSNLNINVIASAKTELHQQLIRLGDMIGDGLHLEPDGKWIAKEYVKVARALGYRPKRANHSAQINAVMLKRVADVPCGQCGLALKQTKSGSKRAVCANGHKWQLLKSVV</sequence>
<evidence type="ECO:0000313" key="1">
    <source>
        <dbReference type="EMBL" id="MDT3281705.1"/>
    </source>
</evidence>
<dbReference type="EMBL" id="JAUOES010000019">
    <property type="protein sequence ID" value="MDT3281705.1"/>
    <property type="molecule type" value="Genomic_DNA"/>
</dbReference>
<dbReference type="Proteomes" id="UP001249505">
    <property type="component" value="Unassembled WGS sequence"/>
</dbReference>
<proteinExistence type="predicted"/>
<dbReference type="RefSeq" id="WP_311900101.1">
    <property type="nucleotide sequence ID" value="NZ_JAUOES010000019.1"/>
</dbReference>
<name>A0ABU3G247_9GAMM</name>
<protein>
    <submittedName>
        <fullName evidence="1">Uncharacterized protein</fullName>
    </submittedName>
</protein>
<organism evidence="1 2">
    <name type="scientific">Shewanella scandinavica</name>
    <dbReference type="NCBI Taxonomy" id="3063538"/>
    <lineage>
        <taxon>Bacteria</taxon>
        <taxon>Pseudomonadati</taxon>
        <taxon>Pseudomonadota</taxon>
        <taxon>Gammaproteobacteria</taxon>
        <taxon>Alteromonadales</taxon>
        <taxon>Shewanellaceae</taxon>
        <taxon>Shewanella</taxon>
    </lineage>
</organism>
<comment type="caution">
    <text evidence="1">The sequence shown here is derived from an EMBL/GenBank/DDBJ whole genome shotgun (WGS) entry which is preliminary data.</text>
</comment>